<reference evidence="3" key="1">
    <citation type="submission" date="2018-05" db="EMBL/GenBank/DDBJ databases">
        <authorList>
            <person name="Lanie J.A."/>
            <person name="Ng W.-L."/>
            <person name="Kazmierczak K.M."/>
            <person name="Andrzejewski T.M."/>
            <person name="Davidsen T.M."/>
            <person name="Wayne K.J."/>
            <person name="Tettelin H."/>
            <person name="Glass J.I."/>
            <person name="Rusch D."/>
            <person name="Podicherti R."/>
            <person name="Tsui H.-C.T."/>
            <person name="Winkler M.E."/>
        </authorList>
    </citation>
    <scope>NUCLEOTIDE SEQUENCE</scope>
</reference>
<name>A0A382I2V8_9ZZZZ</name>
<accession>A0A382I2V8</accession>
<sequence length="97" mass="10897">MREAAREAKNSYWTGRKYVREAGEEKKKMGERATQAASKSAKDGDISTEEAADLVEKSRDSALAEGQKKVNNRQFLAYLFIFISIIFLMTTAEPPGY</sequence>
<keyword evidence="2" id="KW-1133">Transmembrane helix</keyword>
<proteinExistence type="predicted"/>
<evidence type="ECO:0000256" key="2">
    <source>
        <dbReference type="SAM" id="Phobius"/>
    </source>
</evidence>
<evidence type="ECO:0000256" key="1">
    <source>
        <dbReference type="SAM" id="MobiDB-lite"/>
    </source>
</evidence>
<keyword evidence="2" id="KW-0472">Membrane</keyword>
<organism evidence="3">
    <name type="scientific">marine metagenome</name>
    <dbReference type="NCBI Taxonomy" id="408172"/>
    <lineage>
        <taxon>unclassified sequences</taxon>
        <taxon>metagenomes</taxon>
        <taxon>ecological metagenomes</taxon>
    </lineage>
</organism>
<feature type="region of interest" description="Disordered" evidence="1">
    <location>
        <begin position="23"/>
        <end position="51"/>
    </location>
</feature>
<dbReference type="EMBL" id="UINC01064867">
    <property type="protein sequence ID" value="SVB93936.1"/>
    <property type="molecule type" value="Genomic_DNA"/>
</dbReference>
<protein>
    <submittedName>
        <fullName evidence="3">Uncharacterized protein</fullName>
    </submittedName>
</protein>
<feature type="transmembrane region" description="Helical" evidence="2">
    <location>
        <begin position="75"/>
        <end position="92"/>
    </location>
</feature>
<evidence type="ECO:0000313" key="3">
    <source>
        <dbReference type="EMBL" id="SVB93936.1"/>
    </source>
</evidence>
<dbReference type="AlphaFoldDB" id="A0A382I2V8"/>
<gene>
    <name evidence="3" type="ORF">METZ01_LOCUS246790</name>
</gene>
<keyword evidence="2" id="KW-0812">Transmembrane</keyword>